<evidence type="ECO:0000256" key="4">
    <source>
        <dbReference type="ARBA" id="ARBA00022840"/>
    </source>
</evidence>
<evidence type="ECO:0000256" key="1">
    <source>
        <dbReference type="ARBA" id="ARBA00005417"/>
    </source>
</evidence>
<dbReference type="PANTHER" id="PTHR43776">
    <property type="entry name" value="TRANSPORT ATP-BINDING PROTEIN"/>
    <property type="match status" value="1"/>
</dbReference>
<comment type="caution">
    <text evidence="6">The sequence shown here is derived from an EMBL/GenBank/DDBJ whole genome shotgun (WGS) entry which is preliminary data.</text>
</comment>
<keyword evidence="2" id="KW-0813">Transport</keyword>
<name>X1EEJ7_9ZZZZ</name>
<dbReference type="EMBL" id="BARU01012887">
    <property type="protein sequence ID" value="GAH31716.1"/>
    <property type="molecule type" value="Genomic_DNA"/>
</dbReference>
<evidence type="ECO:0000256" key="3">
    <source>
        <dbReference type="ARBA" id="ARBA00022741"/>
    </source>
</evidence>
<feature type="domain" description="ABC transporter" evidence="5">
    <location>
        <begin position="27"/>
        <end position="94"/>
    </location>
</feature>
<dbReference type="SUPFAM" id="SSF52540">
    <property type="entry name" value="P-loop containing nucleoside triphosphate hydrolases"/>
    <property type="match status" value="1"/>
</dbReference>
<dbReference type="Pfam" id="PF00005">
    <property type="entry name" value="ABC_tran"/>
    <property type="match status" value="1"/>
</dbReference>
<dbReference type="InterPro" id="IPR027417">
    <property type="entry name" value="P-loop_NTPase"/>
</dbReference>
<protein>
    <recommendedName>
        <fullName evidence="5">ABC transporter domain-containing protein</fullName>
    </recommendedName>
</protein>
<gene>
    <name evidence="6" type="ORF">S03H2_23550</name>
</gene>
<dbReference type="InterPro" id="IPR003439">
    <property type="entry name" value="ABC_transporter-like_ATP-bd"/>
</dbReference>
<reference evidence="6" key="1">
    <citation type="journal article" date="2014" name="Front. Microbiol.">
        <title>High frequency of phylogenetically diverse reductive dehalogenase-homologous genes in deep subseafloor sedimentary metagenomes.</title>
        <authorList>
            <person name="Kawai M."/>
            <person name="Futagami T."/>
            <person name="Toyoda A."/>
            <person name="Takaki Y."/>
            <person name="Nishi S."/>
            <person name="Hori S."/>
            <person name="Arai W."/>
            <person name="Tsubouchi T."/>
            <person name="Morono Y."/>
            <person name="Uchiyama I."/>
            <person name="Ito T."/>
            <person name="Fujiyama A."/>
            <person name="Inagaki F."/>
            <person name="Takami H."/>
        </authorList>
    </citation>
    <scope>NUCLEOTIDE SEQUENCE</scope>
    <source>
        <strain evidence="6">Expedition CK06-06</strain>
    </source>
</reference>
<dbReference type="GO" id="GO:0005524">
    <property type="term" value="F:ATP binding"/>
    <property type="evidence" value="ECO:0007669"/>
    <property type="project" value="UniProtKB-KW"/>
</dbReference>
<evidence type="ECO:0000313" key="6">
    <source>
        <dbReference type="EMBL" id="GAH31716.1"/>
    </source>
</evidence>
<evidence type="ECO:0000256" key="2">
    <source>
        <dbReference type="ARBA" id="ARBA00022448"/>
    </source>
</evidence>
<sequence>MGIELTDLKKYYAVRGFLRRTPLKAVDGISFTIPEGKTVALIGESGCGKTTTAKLILRLETPTGGIIRFDGKDIQGLSGAGLAEYRRSIQAVFQT</sequence>
<keyword evidence="3" id="KW-0547">Nucleotide-binding</keyword>
<dbReference type="InterPro" id="IPR050319">
    <property type="entry name" value="ABC_transp_ATP-bind"/>
</dbReference>
<organism evidence="6">
    <name type="scientific">marine sediment metagenome</name>
    <dbReference type="NCBI Taxonomy" id="412755"/>
    <lineage>
        <taxon>unclassified sequences</taxon>
        <taxon>metagenomes</taxon>
        <taxon>ecological metagenomes</taxon>
    </lineage>
</organism>
<proteinExistence type="inferred from homology"/>
<comment type="similarity">
    <text evidence="1">Belongs to the ABC transporter superfamily.</text>
</comment>
<accession>X1EEJ7</accession>
<dbReference type="Gene3D" id="3.40.50.300">
    <property type="entry name" value="P-loop containing nucleotide triphosphate hydrolases"/>
    <property type="match status" value="1"/>
</dbReference>
<evidence type="ECO:0000259" key="5">
    <source>
        <dbReference type="Pfam" id="PF00005"/>
    </source>
</evidence>
<dbReference type="PANTHER" id="PTHR43776:SF7">
    <property type="entry name" value="D,D-DIPEPTIDE TRANSPORT ATP-BINDING PROTEIN DDPF-RELATED"/>
    <property type="match status" value="1"/>
</dbReference>
<dbReference type="GO" id="GO:0016887">
    <property type="term" value="F:ATP hydrolysis activity"/>
    <property type="evidence" value="ECO:0007669"/>
    <property type="project" value="InterPro"/>
</dbReference>
<dbReference type="AlphaFoldDB" id="X1EEJ7"/>
<keyword evidence="4" id="KW-0067">ATP-binding</keyword>